<keyword evidence="7" id="KW-1185">Reference proteome</keyword>
<dbReference type="SUPFAM" id="SSF53032">
    <property type="entry name" value="tRNA-intron endonuclease catalytic domain-like"/>
    <property type="match status" value="1"/>
</dbReference>
<dbReference type="STRING" id="453591.Igni_0120"/>
<dbReference type="AlphaFoldDB" id="A8A8Q2"/>
<dbReference type="PANTHER" id="PTHR21227:SF0">
    <property type="entry name" value="TRNA-SPLICING ENDONUCLEASE SUBUNIT SEN2"/>
    <property type="match status" value="1"/>
</dbReference>
<dbReference type="GO" id="GO:0005737">
    <property type="term" value="C:cytoplasm"/>
    <property type="evidence" value="ECO:0007669"/>
    <property type="project" value="TreeGrafter"/>
</dbReference>
<evidence type="ECO:0000256" key="1">
    <source>
        <dbReference type="ARBA" id="ARBA00022694"/>
    </source>
</evidence>
<protein>
    <submittedName>
        <fullName evidence="6">tRNA intron endonuclease</fullName>
    </submittedName>
</protein>
<dbReference type="FunFam" id="3.40.1350.10:FF:000006">
    <property type="entry name" value="tRNA-splicing endonuclease"/>
    <property type="match status" value="1"/>
</dbReference>
<dbReference type="Gene3D" id="3.40.1350.10">
    <property type="match status" value="1"/>
</dbReference>
<dbReference type="InterPro" id="IPR036740">
    <property type="entry name" value="tRNA_intron_Endonuc_N_sf"/>
</dbReference>
<organism evidence="6 7">
    <name type="scientific">Ignicoccus hospitalis (strain KIN4/I / DSM 18386 / JCM 14125)</name>
    <dbReference type="NCBI Taxonomy" id="453591"/>
    <lineage>
        <taxon>Archaea</taxon>
        <taxon>Thermoproteota</taxon>
        <taxon>Thermoprotei</taxon>
        <taxon>Desulfurococcales</taxon>
        <taxon>Desulfurococcaceae</taxon>
        <taxon>Ignicoccus</taxon>
    </lineage>
</organism>
<dbReference type="GO" id="GO:0003676">
    <property type="term" value="F:nucleic acid binding"/>
    <property type="evidence" value="ECO:0007669"/>
    <property type="project" value="InterPro"/>
</dbReference>
<dbReference type="eggNOG" id="arCOG01701">
    <property type="taxonomic scope" value="Archaea"/>
</dbReference>
<evidence type="ECO:0000256" key="3">
    <source>
        <dbReference type="ARBA" id="ARBA00024798"/>
    </source>
</evidence>
<dbReference type="PIRSF" id="PIRSF005285">
    <property type="entry name" value="tRNA_splic_archaea"/>
    <property type="match status" value="1"/>
</dbReference>
<dbReference type="Pfam" id="PF02778">
    <property type="entry name" value="tRNA_int_endo_N"/>
    <property type="match status" value="1"/>
</dbReference>
<dbReference type="GO" id="GO:0000213">
    <property type="term" value="F:tRNA-intron lyase activity"/>
    <property type="evidence" value="ECO:0007669"/>
    <property type="project" value="InterPro"/>
</dbReference>
<feature type="domain" description="tRNA intron endonuclease N-terminal" evidence="5">
    <location>
        <begin position="3"/>
        <end position="79"/>
    </location>
</feature>
<dbReference type="GeneID" id="5561962"/>
<reference evidence="6 7" key="1">
    <citation type="journal article" date="2008" name="Genome Biol.">
        <title>A genomic analysis of the archaeal system Ignicoccus hospitalis-Nanoarchaeum equitans.</title>
        <authorList>
            <person name="Podar M."/>
            <person name="Anderson I."/>
            <person name="Makarova K.S."/>
            <person name="Elkins J.G."/>
            <person name="Ivanova N."/>
            <person name="Wall M.A."/>
            <person name="Lykidis A."/>
            <person name="Mavromatis K."/>
            <person name="Sun H."/>
            <person name="Hudson M.E."/>
            <person name="Chen W."/>
            <person name="Deciu C."/>
            <person name="Hutchison D."/>
            <person name="Eads J.R."/>
            <person name="Anderson A."/>
            <person name="Fernandes F."/>
            <person name="Szeto E."/>
            <person name="Lapidus A."/>
            <person name="Kyrpides N.C."/>
            <person name="Saier M.H.Jr."/>
            <person name="Richardson P.M."/>
            <person name="Rachel R."/>
            <person name="Huber H."/>
            <person name="Eisen J.A."/>
            <person name="Koonin E.V."/>
            <person name="Keller M."/>
            <person name="Stetter K.O."/>
        </authorList>
    </citation>
    <scope>NUCLEOTIDE SEQUENCE [LARGE SCALE GENOMIC DNA]</scope>
    <source>
        <strain evidence="7">KIN4/I / DSM 18386 / JCM 14125</strain>
    </source>
</reference>
<dbReference type="GO" id="GO:0006388">
    <property type="term" value="P:tRNA splicing, via endonucleolytic cleavage and ligation"/>
    <property type="evidence" value="ECO:0007669"/>
    <property type="project" value="InterPro"/>
</dbReference>
<dbReference type="NCBIfam" id="TIGR00324">
    <property type="entry name" value="endA"/>
    <property type="match status" value="1"/>
</dbReference>
<dbReference type="InterPro" id="IPR011856">
    <property type="entry name" value="tRNA_endonuc-like_dom_sf"/>
</dbReference>
<accession>A8A8Q2</accession>
<keyword evidence="6" id="KW-0255">Endonuclease</keyword>
<dbReference type="InterPro" id="IPR006678">
    <property type="entry name" value="tRNA_intron_Endonuc_N"/>
</dbReference>
<dbReference type="InterPro" id="IPR016442">
    <property type="entry name" value="tRNA_splic_arch_short"/>
</dbReference>
<dbReference type="KEGG" id="iho:Igni_0120"/>
<dbReference type="EMBL" id="CP000816">
    <property type="protein sequence ID" value="ABU81304.1"/>
    <property type="molecule type" value="Genomic_DNA"/>
</dbReference>
<keyword evidence="6" id="KW-0378">Hydrolase</keyword>
<dbReference type="HOGENOM" id="CLU_114393_0_0_2"/>
<dbReference type="CDD" id="cd22363">
    <property type="entry name" value="tRNA-intron_lyase_C"/>
    <property type="match status" value="1"/>
</dbReference>
<comment type="function">
    <text evidence="3">Endonuclease that removes tRNA introns. Cleaves pre-tRNA at the 5'- and 3'-splice sites to release the intron. The products are an intron and two tRNA half-molecules bearing 2',3' cyclic phosphate and 5'-OH termini. Recognizes a pseudosymmetric substrate in which 2 bulged loops of 3 bases are separated by a stem of 4 bp.</text>
</comment>
<sequence>MYTAYLVGDRVVVLDDAAAKDIYSKGFFGHPLGTEKPKGPEDVKAPLALSPLEALYLLETGVIEIRDITTDKSYSPEELKEIWKFMEGLEEKYLVYKELRNKGFVVRSGLKYGSDFVVYEFGPGIDHAPYVVDVLEKGTSLDPSEIVKGGRVAHGVRKRYIMAIVENGSINYVMLKWYLP</sequence>
<evidence type="ECO:0000259" key="5">
    <source>
        <dbReference type="Pfam" id="PF02778"/>
    </source>
</evidence>
<dbReference type="PANTHER" id="PTHR21227">
    <property type="entry name" value="TRNA-SPLICING ENDONUCLEASE SUBUNIT SEN2"/>
    <property type="match status" value="1"/>
</dbReference>
<evidence type="ECO:0000313" key="6">
    <source>
        <dbReference type="EMBL" id="ABU81304.1"/>
    </source>
</evidence>
<keyword evidence="6" id="KW-0540">Nuclease</keyword>
<dbReference type="Pfam" id="PF01974">
    <property type="entry name" value="tRNA_int_endo"/>
    <property type="match status" value="1"/>
</dbReference>
<keyword evidence="1" id="KW-0819">tRNA processing</keyword>
<feature type="domain" description="tRNA intron endonuclease catalytic" evidence="4">
    <location>
        <begin position="90"/>
        <end position="172"/>
    </location>
</feature>
<evidence type="ECO:0000259" key="4">
    <source>
        <dbReference type="Pfam" id="PF01974"/>
    </source>
</evidence>
<gene>
    <name evidence="6" type="ordered locus">Igni_0120</name>
</gene>
<dbReference type="RefSeq" id="WP_011998156.1">
    <property type="nucleotide sequence ID" value="NC_009776.1"/>
</dbReference>
<name>A8A8Q2_IGNH4</name>
<dbReference type="SUPFAM" id="SSF55267">
    <property type="entry name" value="tRNA-intron endonuclease N-terminal domain-like"/>
    <property type="match status" value="1"/>
</dbReference>
<dbReference type="PhylomeDB" id="A8A8Q2"/>
<evidence type="ECO:0000313" key="7">
    <source>
        <dbReference type="Proteomes" id="UP000000262"/>
    </source>
</evidence>
<dbReference type="InterPro" id="IPR006677">
    <property type="entry name" value="tRNA_intron_Endonuc_cat-like"/>
</dbReference>
<dbReference type="Gene3D" id="3.40.1170.20">
    <property type="entry name" value="tRNA intron endonuclease, N-terminal domain"/>
    <property type="match status" value="1"/>
</dbReference>
<evidence type="ECO:0000256" key="2">
    <source>
        <dbReference type="ARBA" id="ARBA00023239"/>
    </source>
</evidence>
<dbReference type="InterPro" id="IPR006676">
    <property type="entry name" value="tRNA_splic"/>
</dbReference>
<dbReference type="InterPro" id="IPR036167">
    <property type="entry name" value="tRNA_intron_Endo_cat-like_sf"/>
</dbReference>
<proteinExistence type="predicted"/>
<dbReference type="Proteomes" id="UP000000262">
    <property type="component" value="Chromosome"/>
</dbReference>
<keyword evidence="2" id="KW-0456">Lyase</keyword>
<dbReference type="OrthoDB" id="46045at2157"/>